<sequence length="101" mass="11406">MMLGYDKTMDPASAYLPFVPMLVQTNATGITTPCLQTLKIVIMTNNGKTLDDGKGDFIWHSGNARIETDRVIYDCIRVMPIILGPVMWAHRRARNEVKVMH</sequence>
<dbReference type="EMBL" id="HACM01008467">
    <property type="protein sequence ID" value="CRZ08909.1"/>
    <property type="molecule type" value="Transcribed_RNA"/>
</dbReference>
<name>A0A0H5RJM7_9EUKA</name>
<protein>
    <submittedName>
        <fullName evidence="1">Uncharacterized protein</fullName>
    </submittedName>
</protein>
<accession>A0A0H5RJM7</accession>
<reference evidence="1" key="1">
    <citation type="submission" date="2015-04" db="EMBL/GenBank/DDBJ databases">
        <title>The genome sequence of the plant pathogenic Rhizarian Plasmodiophora brassicae reveals insights in its biotrophic life cycle and the origin of chitin synthesis.</title>
        <authorList>
            <person name="Schwelm A."/>
            <person name="Fogelqvist J."/>
            <person name="Knaust A."/>
            <person name="Julke S."/>
            <person name="Lilja T."/>
            <person name="Dhandapani V."/>
            <person name="Bonilla-Rosso G."/>
            <person name="Karlsson M."/>
            <person name="Shevchenko A."/>
            <person name="Choi S.R."/>
            <person name="Kim H.G."/>
            <person name="Park J.Y."/>
            <person name="Lim Y.P."/>
            <person name="Ludwig-Muller J."/>
            <person name="Dixelius C."/>
        </authorList>
    </citation>
    <scope>NUCLEOTIDE SEQUENCE</scope>
    <source>
        <tissue evidence="1">Potato root galls</tissue>
    </source>
</reference>
<dbReference type="AlphaFoldDB" id="A0A0H5RJM7"/>
<evidence type="ECO:0000313" key="1">
    <source>
        <dbReference type="EMBL" id="CRZ08909.1"/>
    </source>
</evidence>
<organism evidence="1">
    <name type="scientific">Spongospora subterranea</name>
    <dbReference type="NCBI Taxonomy" id="70186"/>
    <lineage>
        <taxon>Eukaryota</taxon>
        <taxon>Sar</taxon>
        <taxon>Rhizaria</taxon>
        <taxon>Endomyxa</taxon>
        <taxon>Phytomyxea</taxon>
        <taxon>Plasmodiophorida</taxon>
        <taxon>Plasmodiophoridae</taxon>
        <taxon>Spongospora</taxon>
    </lineage>
</organism>
<proteinExistence type="predicted"/>